<name>A0ABY7BJW4_9FIRM</name>
<protein>
    <recommendedName>
        <fullName evidence="1">Peptidase S11 D-Ala-D-Ala carboxypeptidase A C-terminal domain-containing protein</fullName>
    </recommendedName>
</protein>
<keyword evidence="3" id="KW-1185">Reference proteome</keyword>
<organism evidence="2 3">
    <name type="scientific">Caldicellulosiruptor naganoensis</name>
    <dbReference type="NCBI Taxonomy" id="29324"/>
    <lineage>
        <taxon>Bacteria</taxon>
        <taxon>Bacillati</taxon>
        <taxon>Bacillota</taxon>
        <taxon>Bacillota incertae sedis</taxon>
        <taxon>Caldicellulosiruptorales</taxon>
        <taxon>Caldicellulosiruptoraceae</taxon>
        <taxon>Caldicellulosiruptor</taxon>
    </lineage>
</organism>
<feature type="domain" description="Peptidase S11 D-Ala-D-Ala carboxypeptidase A C-terminal" evidence="1">
    <location>
        <begin position="4"/>
        <end position="46"/>
    </location>
</feature>
<dbReference type="Pfam" id="PF07943">
    <property type="entry name" value="PBP5_C"/>
    <property type="match status" value="1"/>
</dbReference>
<accession>A0ABY7BJW4</accession>
<dbReference type="RefSeq" id="WP_235374688.1">
    <property type="nucleotide sequence ID" value="NZ_CP113864.1"/>
</dbReference>
<dbReference type="InterPro" id="IPR012907">
    <property type="entry name" value="Peptidase_S11_C"/>
</dbReference>
<proteinExistence type="predicted"/>
<dbReference type="InterPro" id="IPR015956">
    <property type="entry name" value="Peniciliin-bd_prot_C_sf"/>
</dbReference>
<dbReference type="EMBL" id="CP113864">
    <property type="protein sequence ID" value="WAM32713.1"/>
    <property type="molecule type" value="Genomic_DNA"/>
</dbReference>
<gene>
    <name evidence="2" type="ORF">OTJ99_001560</name>
</gene>
<dbReference type="InterPro" id="IPR037167">
    <property type="entry name" value="Peptidase_S11_C_sf"/>
</dbReference>
<evidence type="ECO:0000313" key="2">
    <source>
        <dbReference type="EMBL" id="WAM32713.1"/>
    </source>
</evidence>
<dbReference type="SUPFAM" id="SSF69189">
    <property type="entry name" value="Penicillin-binding protein associated domain"/>
    <property type="match status" value="1"/>
</dbReference>
<evidence type="ECO:0000313" key="3">
    <source>
        <dbReference type="Proteomes" id="UP001164745"/>
    </source>
</evidence>
<evidence type="ECO:0000259" key="1">
    <source>
        <dbReference type="Pfam" id="PF07943"/>
    </source>
</evidence>
<sequence length="61" mass="6968">MVPKLTLPKELSAPVKHRQAVGKVEFTKDGKTIAVYNLIADQEVEKKNIFDIFKMLLKLEL</sequence>
<dbReference type="Proteomes" id="UP001164745">
    <property type="component" value="Chromosome"/>
</dbReference>
<reference evidence="2" key="1">
    <citation type="submission" date="2022-12" db="EMBL/GenBank/DDBJ databases">
        <authorList>
            <person name="Bing R.G."/>
            <person name="Willard D.J."/>
            <person name="Manesh M.J.H."/>
            <person name="Laemthong T."/>
            <person name="Crosby J.R."/>
            <person name="Kelly R.M."/>
        </authorList>
    </citation>
    <scope>NUCLEOTIDE SEQUENCE</scope>
    <source>
        <strain evidence="2">DSM 8991</strain>
    </source>
</reference>
<dbReference type="Gene3D" id="2.60.410.10">
    <property type="entry name" value="D-Ala-D-Ala carboxypeptidase, C-terminal domain"/>
    <property type="match status" value="1"/>
</dbReference>